<dbReference type="EMBL" id="PGCJ01000969">
    <property type="protein sequence ID" value="PLW12846.1"/>
    <property type="molecule type" value="Genomic_DNA"/>
</dbReference>
<feature type="compositionally biased region" description="Polar residues" evidence="1">
    <location>
        <begin position="1"/>
        <end position="12"/>
    </location>
</feature>
<reference evidence="5 6" key="1">
    <citation type="submission" date="2017-11" db="EMBL/GenBank/DDBJ databases">
        <title>De novo assembly and phasing of dikaryotic genomes from two isolates of Puccinia coronata f. sp. avenae, the causal agent of oat crown rust.</title>
        <authorList>
            <person name="Miller M.E."/>
            <person name="Zhang Y."/>
            <person name="Omidvar V."/>
            <person name="Sperschneider J."/>
            <person name="Schwessinger B."/>
            <person name="Raley C."/>
            <person name="Palmer J.M."/>
            <person name="Garnica D."/>
            <person name="Upadhyaya N."/>
            <person name="Rathjen J."/>
            <person name="Taylor J.M."/>
            <person name="Park R.F."/>
            <person name="Dodds P.N."/>
            <person name="Hirsch C.D."/>
            <person name="Kianian S.F."/>
            <person name="Figueroa M."/>
        </authorList>
    </citation>
    <scope>NUCLEOTIDE SEQUENCE [LARGE SCALE GENOMIC DNA]</scope>
    <source>
        <strain evidence="2">12NC29</strain>
        <strain evidence="3">12SD80</strain>
    </source>
</reference>
<protein>
    <submittedName>
        <fullName evidence="2">Uncharacterized protein</fullName>
    </submittedName>
</protein>
<name>A0A2N5SHY9_9BASI</name>
<evidence type="ECO:0000256" key="1">
    <source>
        <dbReference type="SAM" id="MobiDB-lite"/>
    </source>
</evidence>
<evidence type="ECO:0000313" key="6">
    <source>
        <dbReference type="Proteomes" id="UP000235392"/>
    </source>
</evidence>
<feature type="compositionally biased region" description="Basic and acidic residues" evidence="1">
    <location>
        <begin position="16"/>
        <end position="28"/>
    </location>
</feature>
<dbReference type="EMBL" id="PGCJ01000260">
    <property type="protein sequence ID" value="PLW35310.1"/>
    <property type="molecule type" value="Genomic_DNA"/>
</dbReference>
<sequence>MAQLKTNENQPMANRYLKEPKPPKKPTPERISSSPALPVLTGQTRRFKHYLTRHVRPVTGQAGPGSDQYNEGLQYGLT</sequence>
<proteinExistence type="predicted"/>
<feature type="compositionally biased region" description="Basic residues" evidence="1">
    <location>
        <begin position="45"/>
        <end position="56"/>
    </location>
</feature>
<organism evidence="2 5">
    <name type="scientific">Puccinia coronata f. sp. avenae</name>
    <dbReference type="NCBI Taxonomy" id="200324"/>
    <lineage>
        <taxon>Eukaryota</taxon>
        <taxon>Fungi</taxon>
        <taxon>Dikarya</taxon>
        <taxon>Basidiomycota</taxon>
        <taxon>Pucciniomycotina</taxon>
        <taxon>Pucciniomycetes</taxon>
        <taxon>Pucciniales</taxon>
        <taxon>Pucciniaceae</taxon>
        <taxon>Puccinia</taxon>
    </lineage>
</organism>
<feature type="compositionally biased region" description="Polar residues" evidence="1">
    <location>
        <begin position="67"/>
        <end position="78"/>
    </location>
</feature>
<dbReference type="EMBL" id="PGCI01000203">
    <property type="protein sequence ID" value="PLW34186.1"/>
    <property type="molecule type" value="Genomic_DNA"/>
</dbReference>
<accession>A0A2N5SHY9</accession>
<dbReference type="Proteomes" id="UP000235392">
    <property type="component" value="Unassembled WGS sequence"/>
</dbReference>
<evidence type="ECO:0000313" key="2">
    <source>
        <dbReference type="EMBL" id="PLW12846.1"/>
    </source>
</evidence>
<comment type="caution">
    <text evidence="2">The sequence shown here is derived from an EMBL/GenBank/DDBJ whole genome shotgun (WGS) entry which is preliminary data.</text>
</comment>
<keyword evidence="5" id="KW-1185">Reference proteome</keyword>
<gene>
    <name evidence="4" type="ORF">PCANC_16428</name>
    <name evidence="2" type="ORF">PCANC_19198</name>
    <name evidence="3" type="ORF">PCASD_13306</name>
</gene>
<evidence type="ECO:0000313" key="5">
    <source>
        <dbReference type="Proteomes" id="UP000235388"/>
    </source>
</evidence>
<feature type="region of interest" description="Disordered" evidence="1">
    <location>
        <begin position="1"/>
        <end position="78"/>
    </location>
</feature>
<dbReference type="Proteomes" id="UP000235388">
    <property type="component" value="Unassembled WGS sequence"/>
</dbReference>
<dbReference type="AlphaFoldDB" id="A0A2N5SHY9"/>
<evidence type="ECO:0000313" key="4">
    <source>
        <dbReference type="EMBL" id="PLW35310.1"/>
    </source>
</evidence>
<evidence type="ECO:0000313" key="3">
    <source>
        <dbReference type="EMBL" id="PLW34186.1"/>
    </source>
</evidence>